<proteinExistence type="predicted"/>
<evidence type="ECO:0000256" key="7">
    <source>
        <dbReference type="SAM" id="MobiDB-lite"/>
    </source>
</evidence>
<keyword evidence="9" id="KW-1185">Reference proteome</keyword>
<evidence type="ECO:0000256" key="3">
    <source>
        <dbReference type="ARBA" id="ARBA00022989"/>
    </source>
</evidence>
<comment type="subcellular location">
    <subcellularLocation>
        <location evidence="1">Membrane</location>
        <topology evidence="1">Single-pass membrane protein</topology>
    </subcellularLocation>
</comment>
<sequence length="92" mass="9747">MNDDLHDPHALAGAHAAHALPYVERLLFEDHLRECPGCEAEVRRLRETLAALADAAAVPPPATLRARLLTAATLPSGPPADVPAGCPAEAWR</sequence>
<dbReference type="PANTHER" id="PTHR37461">
    <property type="entry name" value="ANTI-SIGMA-K FACTOR RSKA"/>
    <property type="match status" value="1"/>
</dbReference>
<dbReference type="InterPro" id="IPR051474">
    <property type="entry name" value="Anti-sigma-K/W_factor"/>
</dbReference>
<dbReference type="Gene3D" id="1.10.10.1320">
    <property type="entry name" value="Anti-sigma factor, zinc-finger domain"/>
    <property type="match status" value="1"/>
</dbReference>
<keyword evidence="4" id="KW-0805">Transcription regulation</keyword>
<keyword evidence="2" id="KW-0812">Transmembrane</keyword>
<gene>
    <name evidence="8" type="ORF">E1295_26985</name>
</gene>
<feature type="region of interest" description="Disordered" evidence="7">
    <location>
        <begin position="73"/>
        <end position="92"/>
    </location>
</feature>
<accession>A0A4R5F5V0</accession>
<evidence type="ECO:0000256" key="6">
    <source>
        <dbReference type="ARBA" id="ARBA00023163"/>
    </source>
</evidence>
<dbReference type="EMBL" id="SMLD01000080">
    <property type="protein sequence ID" value="TDE43020.1"/>
    <property type="molecule type" value="Genomic_DNA"/>
</dbReference>
<evidence type="ECO:0000313" key="9">
    <source>
        <dbReference type="Proteomes" id="UP000295136"/>
    </source>
</evidence>
<keyword evidence="6" id="KW-0804">Transcription</keyword>
<protein>
    <submittedName>
        <fullName evidence="8">Anti-sigma factor</fullName>
    </submittedName>
</protein>
<dbReference type="GO" id="GO:0016020">
    <property type="term" value="C:membrane"/>
    <property type="evidence" value="ECO:0007669"/>
    <property type="project" value="UniProtKB-SubCell"/>
</dbReference>
<evidence type="ECO:0000256" key="1">
    <source>
        <dbReference type="ARBA" id="ARBA00004167"/>
    </source>
</evidence>
<dbReference type="PANTHER" id="PTHR37461:SF1">
    <property type="entry name" value="ANTI-SIGMA-K FACTOR RSKA"/>
    <property type="match status" value="1"/>
</dbReference>
<reference evidence="8 9" key="1">
    <citation type="submission" date="2019-03" db="EMBL/GenBank/DDBJ databases">
        <title>Draft genome sequences of novel Actinobacteria.</title>
        <authorList>
            <person name="Sahin N."/>
            <person name="Ay H."/>
            <person name="Saygin H."/>
        </authorList>
    </citation>
    <scope>NUCLEOTIDE SEQUENCE [LARGE SCALE GENOMIC DNA]</scope>
    <source>
        <strain evidence="8 9">6K102</strain>
    </source>
</reference>
<keyword evidence="3" id="KW-1133">Transmembrane helix</keyword>
<feature type="non-terminal residue" evidence="8">
    <location>
        <position position="92"/>
    </location>
</feature>
<keyword evidence="5" id="KW-0472">Membrane</keyword>
<dbReference type="GO" id="GO:0006417">
    <property type="term" value="P:regulation of translation"/>
    <property type="evidence" value="ECO:0007669"/>
    <property type="project" value="TreeGrafter"/>
</dbReference>
<comment type="caution">
    <text evidence="8">The sequence shown here is derived from an EMBL/GenBank/DDBJ whole genome shotgun (WGS) entry which is preliminary data.</text>
</comment>
<name>A0A4R5F5V0_9ACTN</name>
<dbReference type="AlphaFoldDB" id="A0A4R5F5V0"/>
<dbReference type="Proteomes" id="UP000295136">
    <property type="component" value="Unassembled WGS sequence"/>
</dbReference>
<evidence type="ECO:0000256" key="5">
    <source>
        <dbReference type="ARBA" id="ARBA00023136"/>
    </source>
</evidence>
<dbReference type="InterPro" id="IPR041916">
    <property type="entry name" value="Anti_sigma_zinc_sf"/>
</dbReference>
<evidence type="ECO:0000256" key="4">
    <source>
        <dbReference type="ARBA" id="ARBA00023015"/>
    </source>
</evidence>
<dbReference type="GO" id="GO:0016989">
    <property type="term" value="F:sigma factor antagonist activity"/>
    <property type="evidence" value="ECO:0007669"/>
    <property type="project" value="TreeGrafter"/>
</dbReference>
<evidence type="ECO:0000313" key="8">
    <source>
        <dbReference type="EMBL" id="TDE43020.1"/>
    </source>
</evidence>
<evidence type="ECO:0000256" key="2">
    <source>
        <dbReference type="ARBA" id="ARBA00022692"/>
    </source>
</evidence>
<organism evidence="8 9">
    <name type="scientific">Nonomuraea mesophila</name>
    <dbReference type="NCBI Taxonomy" id="2530382"/>
    <lineage>
        <taxon>Bacteria</taxon>
        <taxon>Bacillati</taxon>
        <taxon>Actinomycetota</taxon>
        <taxon>Actinomycetes</taxon>
        <taxon>Streptosporangiales</taxon>
        <taxon>Streptosporangiaceae</taxon>
        <taxon>Nonomuraea</taxon>
    </lineage>
</organism>